<reference evidence="2 3" key="1">
    <citation type="journal article" date="2018" name="Sci. Rep.">
        <title>Comparative genomics provides insights into the lifestyle and reveals functional heterogeneity of dark septate endophytic fungi.</title>
        <authorList>
            <person name="Knapp D.G."/>
            <person name="Nemeth J.B."/>
            <person name="Barry K."/>
            <person name="Hainaut M."/>
            <person name="Henrissat B."/>
            <person name="Johnson J."/>
            <person name="Kuo A."/>
            <person name="Lim J.H.P."/>
            <person name="Lipzen A."/>
            <person name="Nolan M."/>
            <person name="Ohm R.A."/>
            <person name="Tamas L."/>
            <person name="Grigoriev I.V."/>
            <person name="Spatafora J.W."/>
            <person name="Nagy L.G."/>
            <person name="Kovacs G.M."/>
        </authorList>
    </citation>
    <scope>NUCLEOTIDE SEQUENCE [LARGE SCALE GENOMIC DNA]</scope>
    <source>
        <strain evidence="2 3">DSE2036</strain>
    </source>
</reference>
<dbReference type="PROSITE" id="PS50181">
    <property type="entry name" value="FBOX"/>
    <property type="match status" value="1"/>
</dbReference>
<organism evidence="2 3">
    <name type="scientific">Periconia macrospinosa</name>
    <dbReference type="NCBI Taxonomy" id="97972"/>
    <lineage>
        <taxon>Eukaryota</taxon>
        <taxon>Fungi</taxon>
        <taxon>Dikarya</taxon>
        <taxon>Ascomycota</taxon>
        <taxon>Pezizomycotina</taxon>
        <taxon>Dothideomycetes</taxon>
        <taxon>Pleosporomycetidae</taxon>
        <taxon>Pleosporales</taxon>
        <taxon>Massarineae</taxon>
        <taxon>Periconiaceae</taxon>
        <taxon>Periconia</taxon>
    </lineage>
</organism>
<name>A0A2V1E0Q8_9PLEO</name>
<dbReference type="OrthoDB" id="10523838at2759"/>
<dbReference type="InterPro" id="IPR001810">
    <property type="entry name" value="F-box_dom"/>
</dbReference>
<dbReference type="Proteomes" id="UP000244855">
    <property type="component" value="Unassembled WGS sequence"/>
</dbReference>
<dbReference type="Pfam" id="PF12937">
    <property type="entry name" value="F-box-like"/>
    <property type="match status" value="1"/>
</dbReference>
<dbReference type="InterPro" id="IPR032675">
    <property type="entry name" value="LRR_dom_sf"/>
</dbReference>
<sequence>MLGLQQWQCISAELCLKTNTFPAFDFLHLCETIPPTIIMALMELPGELFEQILGFLDMRSLARLSAVNKQAAAIAERRLWKSVTMIVGNPGHISTDTQSQIHRKLNTHTSSLALSVSEDYIAQHFFRKLIQSVQSKPITTLRLKNSYLENRSYRELRNALIGIWSSTLTEMDLPLQMMDDSGKSLMEPLDSSVTITMKKESGTITIRAMGCQRQGSTVTRGNGAPLRVLKDLIRCIQTGDSGENVEFKGNQSCTSCIGNSIDSLAVPSLASPIKISALSMIGFDFAALSLTNFHRVDTSSIQRLYIRDCSNLDRLFEIFIRSPSPTNLKSFQCEMWHLGESPWYTHQYGVEAFLLSFSGLEDLTINVGSEWELTLGDIARTHPYLRKLVYSSGEIDFTQAKFAEIVETLPYLEHFGFRWSALEKVLMKGPWDRETRRKLNALAKNLAGFWCLEKIMIVCNPVPGKRFDDRNHETRSIRFVADEIHASMSDTRVTRVKLWVRRSRYRLGMEMQTNAPLPFSFNYT</sequence>
<dbReference type="EMBL" id="KZ805326">
    <property type="protein sequence ID" value="PVI03876.1"/>
    <property type="molecule type" value="Genomic_DNA"/>
</dbReference>
<dbReference type="InterPro" id="IPR036047">
    <property type="entry name" value="F-box-like_dom_sf"/>
</dbReference>
<dbReference type="CDD" id="cd09917">
    <property type="entry name" value="F-box_SF"/>
    <property type="match status" value="1"/>
</dbReference>
<evidence type="ECO:0000313" key="2">
    <source>
        <dbReference type="EMBL" id="PVI03876.1"/>
    </source>
</evidence>
<proteinExistence type="predicted"/>
<protein>
    <recommendedName>
        <fullName evidence="1">F-box domain-containing protein</fullName>
    </recommendedName>
</protein>
<dbReference type="Gene3D" id="1.20.1280.50">
    <property type="match status" value="1"/>
</dbReference>
<dbReference type="SUPFAM" id="SSF81383">
    <property type="entry name" value="F-box domain"/>
    <property type="match status" value="1"/>
</dbReference>
<keyword evidence="3" id="KW-1185">Reference proteome</keyword>
<dbReference type="AlphaFoldDB" id="A0A2V1E0Q8"/>
<evidence type="ECO:0000259" key="1">
    <source>
        <dbReference type="PROSITE" id="PS50181"/>
    </source>
</evidence>
<evidence type="ECO:0000313" key="3">
    <source>
        <dbReference type="Proteomes" id="UP000244855"/>
    </source>
</evidence>
<gene>
    <name evidence="2" type="ORF">DM02DRAFT_625404</name>
</gene>
<accession>A0A2V1E0Q8</accession>
<dbReference type="Gene3D" id="3.80.10.10">
    <property type="entry name" value="Ribonuclease Inhibitor"/>
    <property type="match status" value="1"/>
</dbReference>
<feature type="domain" description="F-box" evidence="1">
    <location>
        <begin position="38"/>
        <end position="83"/>
    </location>
</feature>